<evidence type="ECO:0000256" key="18">
    <source>
        <dbReference type="ARBA" id="ARBA00040812"/>
    </source>
</evidence>
<dbReference type="FunFam" id="3.10.100.10:FF:000007">
    <property type="entry name" value="L-selectin"/>
    <property type="match status" value="1"/>
</dbReference>
<keyword evidence="30" id="KW-1185">Reference proteome</keyword>
<protein>
    <recommendedName>
        <fullName evidence="18">E-selectin</fullName>
    </recommendedName>
    <alternativeName>
        <fullName evidence="19">CD62 antigen-like family member E</fullName>
    </alternativeName>
    <alternativeName>
        <fullName evidence="20">Endothelial leukocyte adhesion molecule 1</fullName>
    </alternativeName>
    <alternativeName>
        <fullName evidence="21">Leukocyte-endothelial cell adhesion molecule 2</fullName>
    </alternativeName>
</protein>
<feature type="disulfide bond" evidence="24">
    <location>
        <begin position="1212"/>
        <end position="1239"/>
    </location>
</feature>
<feature type="disulfide bond" evidence="24">
    <location>
        <begin position="707"/>
        <end position="734"/>
    </location>
</feature>
<feature type="disulfide bond" evidence="24">
    <location>
        <begin position="582"/>
        <end position="609"/>
    </location>
</feature>
<dbReference type="SUPFAM" id="SSF56436">
    <property type="entry name" value="C-type lectin-like"/>
    <property type="match status" value="2"/>
</dbReference>
<evidence type="ECO:0000256" key="12">
    <source>
        <dbReference type="ARBA" id="ARBA00022889"/>
    </source>
</evidence>
<dbReference type="Gene3D" id="2.10.70.10">
    <property type="entry name" value="Complement Module, domain 1"/>
    <property type="match status" value="14"/>
</dbReference>
<evidence type="ECO:0000256" key="19">
    <source>
        <dbReference type="ARBA" id="ARBA00041401"/>
    </source>
</evidence>
<keyword evidence="9" id="KW-0430">Lectin</keyword>
<keyword evidence="5 24" id="KW-0768">Sushi</keyword>
<keyword evidence="16" id="KW-0325">Glycoprotein</keyword>
<dbReference type="PROSITE" id="PS00615">
    <property type="entry name" value="C_TYPE_LECTIN_1"/>
    <property type="match status" value="2"/>
</dbReference>
<keyword evidence="15 23" id="KW-1015">Disulfide bond</keyword>
<feature type="disulfide bond" evidence="24">
    <location>
        <begin position="769"/>
        <end position="796"/>
    </location>
</feature>
<keyword evidence="4 23" id="KW-0245">EGF-like domain</keyword>
<comment type="subcellular location">
    <subcellularLocation>
        <location evidence="1">Cell membrane</location>
        <topology evidence="1">Single-pass type I membrane protein</topology>
    </subcellularLocation>
</comment>
<keyword evidence="8" id="KW-0732">Signal</keyword>
<dbReference type="SMART" id="SM00179">
    <property type="entry name" value="EGF_CA"/>
    <property type="match status" value="2"/>
</dbReference>
<feature type="transmembrane region" description="Helical" evidence="25">
    <location>
        <begin position="1250"/>
        <end position="1276"/>
    </location>
</feature>
<evidence type="ECO:0000256" key="14">
    <source>
        <dbReference type="ARBA" id="ARBA00023136"/>
    </source>
</evidence>
<evidence type="ECO:0000256" key="1">
    <source>
        <dbReference type="ARBA" id="ARBA00004251"/>
    </source>
</evidence>
<dbReference type="Gene3D" id="2.10.25.10">
    <property type="entry name" value="Laminin"/>
    <property type="match status" value="2"/>
</dbReference>
<evidence type="ECO:0000313" key="30">
    <source>
        <dbReference type="Proteomes" id="UP000606274"/>
    </source>
</evidence>
<dbReference type="PANTHER" id="PTHR19325">
    <property type="entry name" value="COMPLEMENT COMPONENT-RELATED SUSHI DOMAIN-CONTAINING"/>
    <property type="match status" value="1"/>
</dbReference>
<keyword evidence="14 25" id="KW-0472">Membrane</keyword>
<evidence type="ECO:0000256" key="8">
    <source>
        <dbReference type="ARBA" id="ARBA00022729"/>
    </source>
</evidence>
<evidence type="ECO:0000256" key="23">
    <source>
        <dbReference type="PROSITE-ProRule" id="PRU00076"/>
    </source>
</evidence>
<evidence type="ECO:0000256" key="22">
    <source>
        <dbReference type="ARBA" id="ARBA00045695"/>
    </source>
</evidence>
<dbReference type="Gene3D" id="3.10.100.10">
    <property type="entry name" value="Mannose-Binding Protein A, subunit A"/>
    <property type="match status" value="2"/>
</dbReference>
<dbReference type="SMART" id="SM00032">
    <property type="entry name" value="CCP"/>
    <property type="match status" value="14"/>
</dbReference>
<feature type="domain" description="EGF-like" evidence="26">
    <location>
        <begin position="145"/>
        <end position="181"/>
    </location>
</feature>
<feature type="domain" description="Sushi" evidence="28">
    <location>
        <begin position="550"/>
        <end position="611"/>
    </location>
</feature>
<evidence type="ECO:0000256" key="6">
    <source>
        <dbReference type="ARBA" id="ARBA00022692"/>
    </source>
</evidence>
<reference evidence="29" key="1">
    <citation type="submission" date="2020-08" db="EMBL/GenBank/DDBJ databases">
        <title>Chromosome-level assembly of Southern catfish (Silurus meridionalis) provides insights into visual adaptation to the nocturnal and benthic lifestyles.</title>
        <authorList>
            <person name="Zhang Y."/>
            <person name="Wang D."/>
            <person name="Peng Z."/>
        </authorList>
    </citation>
    <scope>NUCLEOTIDE SEQUENCE</scope>
    <source>
        <strain evidence="29">SWU-2019-XX</strain>
        <tissue evidence="29">Muscle</tissue>
    </source>
</reference>
<comment type="similarity">
    <text evidence="2">Belongs to the selectin/LECAM family.</text>
</comment>
<accession>A0A8T0AEU6</accession>
<feature type="disulfide bond" evidence="24">
    <location>
        <begin position="644"/>
        <end position="671"/>
    </location>
</feature>
<dbReference type="CDD" id="cd00033">
    <property type="entry name" value="CCP"/>
    <property type="match status" value="14"/>
</dbReference>
<dbReference type="PROSITE" id="PS00022">
    <property type="entry name" value="EGF_1"/>
    <property type="match status" value="2"/>
</dbReference>
<evidence type="ECO:0000259" key="28">
    <source>
        <dbReference type="PROSITE" id="PS50923"/>
    </source>
</evidence>
<sequence length="1301" mass="144858">MAGGLTSFMRPYAQTQLLLYFSLTYVQVLCWTYIYSDKTMSWTDAEAWCKTKSQKMMLIVNEEENNYLKNHLPKQYYWIGLRKTEGIWKWHGAEKNLTGNGFWAPKEPNSKTKDEDCVEIYINNNQNNGKWNDDSCSKQKYALCYNASCFNNSCGNNAMCVETIGSYTCKCNPGFTGPKCTEAILCKALRVPHGGIVSCHRGNSTICTVQCPSDYLLLGVHEYTCRPDGSWSPFQPLCANAEKMIFWKQIRMYFRWGVLLLMVNNGVQAWTYHYSKDKLEWNMARQWCRQHYTDLVAIQNQEEVRYLNRELPKISSYYWIGLRKIGDKWTWVDSMKPLTAEAASWATGEPNDQGTNEDCVEIYVKRDKDSGKWNDDKCSKAKAALCYKASCFERSCSKHAECVENIGSYTCKCDPGFTGARCEAVDCGLVTNPEQGFVECRHVHGDFRFNSSCNFHCAHGYKLQGSKHLHCLSTGKWDSKPPKCHVIECPPITTRTSGWNITCLHPLHTNSYNSTCVFSCEEGFELRGSHTTLCDHTGQWIHNTPNCTAVTCDQLLTPGNAHMKCTDPHGKFSFRSSCNVTCEEGYTLRGENTLTCLKNGSWSAETPTCEVVKCSDLNSAPYGSMRCTDPLEKYAYGSICRFECDVGFLLTGSNQTLCNSQGKWTHSLPVCQAVQCGPLSIHSTDVRRNCTHPLSTNSYTSTCVFYCDEGFELIGSNKTQCDHRGQWSPKNPTCQAVTCDQLLTPGNADMKCTDPYGNFSFRSSCNVTCEEGYTLRGENTLTCLKNGSWSAETPTCEVVKCSDLNSAPYGSMRCTDPLEKYAYGSICRFECDIGFLLTGSNQTLCNSQGKWTHSLPVCQAVSCDQLLTPGNADMKCTDPYGNFSFRSSCNVTCEEGYTLRGENTLTCLKNGSWSAETPTCEVVKCSDLNSAPYGSMRCTDPLEKYAYGSICRFECDIGFLLTGSNQTLCNSQGKWTHSLPVCQAVQCGPLSIHSTDVRRNCTHPLSTNSYTSTCVFYCDEGFELKGSNKTQCDHRGQWSPKIPTCQAVTCDQLVTPGNAHMKCTNPHGKFSFRSSCNVTCEEGYTLRGENTLTCLKTGSWSAETPMCEARQCPLLSSPENGWMNCSYPHSLFSYGSHCSLKCEIGHVLRGESNLSCTAAGTWSQTVPSCEVVQCESILLVPLQQSDSTPVPLMNCSHPRGNFSFGSQCVFSCPEGYRLNGTTDLICSATGLWTDLLPTCIIKDMPLGNALLVYSAIGAAASLGLLLIGGFVMLLVWKYSQGKHAQDYPLWNGTLNPVFEEN</sequence>
<organism evidence="29 30">
    <name type="scientific">Silurus meridionalis</name>
    <name type="common">Southern catfish</name>
    <name type="synonym">Silurus soldatovi meridionalis</name>
    <dbReference type="NCBI Taxonomy" id="175797"/>
    <lineage>
        <taxon>Eukaryota</taxon>
        <taxon>Metazoa</taxon>
        <taxon>Chordata</taxon>
        <taxon>Craniata</taxon>
        <taxon>Vertebrata</taxon>
        <taxon>Euteleostomi</taxon>
        <taxon>Actinopterygii</taxon>
        <taxon>Neopterygii</taxon>
        <taxon>Teleostei</taxon>
        <taxon>Ostariophysi</taxon>
        <taxon>Siluriformes</taxon>
        <taxon>Siluridae</taxon>
        <taxon>Silurus</taxon>
    </lineage>
</organism>
<feature type="domain" description="Sushi" evidence="28">
    <location>
        <begin position="674"/>
        <end position="736"/>
    </location>
</feature>
<dbReference type="SMART" id="SM00034">
    <property type="entry name" value="CLECT"/>
    <property type="match status" value="2"/>
</dbReference>
<dbReference type="Pfam" id="PF00084">
    <property type="entry name" value="Sushi"/>
    <property type="match status" value="14"/>
</dbReference>
<dbReference type="FunFam" id="2.10.70.10:FF:000001">
    <property type="entry name" value="Selectin P"/>
    <property type="match status" value="13"/>
</dbReference>
<feature type="disulfide bond" evidence="24">
    <location>
        <begin position="1080"/>
        <end position="1107"/>
    </location>
</feature>
<feature type="domain" description="Sushi" evidence="28">
    <location>
        <begin position="612"/>
        <end position="673"/>
    </location>
</feature>
<feature type="domain" description="Sushi" evidence="28">
    <location>
        <begin position="425"/>
        <end position="486"/>
    </location>
</feature>
<feature type="domain" description="Sushi" evidence="28">
    <location>
        <begin position="1048"/>
        <end position="1109"/>
    </location>
</feature>
<feature type="domain" description="Sushi" evidence="28">
    <location>
        <begin position="1193"/>
        <end position="1241"/>
    </location>
</feature>
<keyword evidence="11" id="KW-0106">Calcium</keyword>
<comment type="subunit">
    <text evidence="17">Interacts with SELPLG/PSGL1 and PODXL2 through the sialyl Lewis X epitope. SELPLG sulfation appears not to be required for this interaction.</text>
</comment>
<keyword evidence="6 25" id="KW-0812">Transmembrane</keyword>
<feature type="disulfide bond" evidence="24">
    <location>
        <begin position="1142"/>
        <end position="1169"/>
    </location>
</feature>
<dbReference type="InterPro" id="IPR016186">
    <property type="entry name" value="C-type_lectin-like/link_sf"/>
</dbReference>
<dbReference type="InterPro" id="IPR050350">
    <property type="entry name" value="Compl-Cell_Adhes-Reg"/>
</dbReference>
<dbReference type="InterPro" id="IPR002396">
    <property type="entry name" value="Selectin_superfamily"/>
</dbReference>
<dbReference type="FunFam" id="2.10.25.10:FF:000176">
    <property type="entry name" value="Selectin P"/>
    <property type="match status" value="1"/>
</dbReference>
<evidence type="ECO:0000256" key="7">
    <source>
        <dbReference type="ARBA" id="ARBA00022723"/>
    </source>
</evidence>
<feature type="domain" description="Sushi" evidence="28">
    <location>
        <begin position="799"/>
        <end position="860"/>
    </location>
</feature>
<feature type="domain" description="Sushi" evidence="28">
    <location>
        <begin position="487"/>
        <end position="549"/>
    </location>
</feature>
<dbReference type="PROSITE" id="PS50026">
    <property type="entry name" value="EGF_3"/>
    <property type="match status" value="2"/>
</dbReference>
<feature type="domain" description="Sushi" evidence="28">
    <location>
        <begin position="923"/>
        <end position="984"/>
    </location>
</feature>
<feature type="disulfide bond" evidence="23">
    <location>
        <begin position="413"/>
        <end position="422"/>
    </location>
</feature>
<evidence type="ECO:0000259" key="26">
    <source>
        <dbReference type="PROSITE" id="PS50026"/>
    </source>
</evidence>
<dbReference type="PRINTS" id="PR00343">
    <property type="entry name" value="SELECTIN"/>
</dbReference>
<feature type="disulfide bond" evidence="23">
    <location>
        <begin position="171"/>
        <end position="180"/>
    </location>
</feature>
<dbReference type="PROSITE" id="PS01186">
    <property type="entry name" value="EGF_2"/>
    <property type="match status" value="2"/>
</dbReference>
<dbReference type="InterPro" id="IPR000742">
    <property type="entry name" value="EGF"/>
</dbReference>
<feature type="domain" description="Sushi" evidence="28">
    <location>
        <begin position="737"/>
        <end position="798"/>
    </location>
</feature>
<dbReference type="InterPro" id="IPR035976">
    <property type="entry name" value="Sushi/SCR/CCP_sf"/>
</dbReference>
<keyword evidence="13 25" id="KW-1133">Transmembrane helix</keyword>
<feature type="domain" description="C-type lectin" evidence="27">
    <location>
        <begin position="267"/>
        <end position="387"/>
    </location>
</feature>
<proteinExistence type="inferred from homology"/>
<dbReference type="PROSITE" id="PS50923">
    <property type="entry name" value="SUSHI"/>
    <property type="match status" value="14"/>
</dbReference>
<keyword evidence="10" id="KW-0677">Repeat</keyword>
<evidence type="ECO:0000313" key="29">
    <source>
        <dbReference type="EMBL" id="KAF7690045.1"/>
    </source>
</evidence>
<dbReference type="Pfam" id="PF00059">
    <property type="entry name" value="Lectin_C"/>
    <property type="match status" value="2"/>
</dbReference>
<comment type="caution">
    <text evidence="29">The sequence shown here is derived from an EMBL/GenBank/DDBJ whole genome shotgun (WGS) entry which is preliminary data.</text>
</comment>
<feature type="domain" description="Sushi" evidence="28">
    <location>
        <begin position="1110"/>
        <end position="1171"/>
    </location>
</feature>
<feature type="domain" description="Sushi" evidence="28">
    <location>
        <begin position="985"/>
        <end position="1047"/>
    </location>
</feature>
<feature type="domain" description="EGF-like" evidence="26">
    <location>
        <begin position="387"/>
        <end position="423"/>
    </location>
</feature>
<feature type="disulfide bond" evidence="24">
    <location>
        <begin position="520"/>
        <end position="547"/>
    </location>
</feature>
<dbReference type="InterPro" id="IPR016187">
    <property type="entry name" value="CTDL_fold"/>
</dbReference>
<evidence type="ECO:0000256" key="2">
    <source>
        <dbReference type="ARBA" id="ARBA00007360"/>
    </source>
</evidence>
<dbReference type="GO" id="GO:0007155">
    <property type="term" value="P:cell adhesion"/>
    <property type="evidence" value="ECO:0007669"/>
    <property type="project" value="UniProtKB-KW"/>
</dbReference>
<evidence type="ECO:0000256" key="24">
    <source>
        <dbReference type="PROSITE-ProRule" id="PRU00302"/>
    </source>
</evidence>
<evidence type="ECO:0000256" key="13">
    <source>
        <dbReference type="ARBA" id="ARBA00022989"/>
    </source>
</evidence>
<name>A0A8T0AEU6_SILME</name>
<evidence type="ECO:0000256" key="17">
    <source>
        <dbReference type="ARBA" id="ARBA00038738"/>
    </source>
</evidence>
<dbReference type="InterPro" id="IPR001881">
    <property type="entry name" value="EGF-like_Ca-bd_dom"/>
</dbReference>
<feature type="disulfide bond" evidence="24">
    <location>
        <begin position="211"/>
        <end position="238"/>
    </location>
</feature>
<dbReference type="PANTHER" id="PTHR19325:SF493">
    <property type="entry name" value="E-SELECTIN"/>
    <property type="match status" value="1"/>
</dbReference>
<evidence type="ECO:0000256" key="10">
    <source>
        <dbReference type="ARBA" id="ARBA00022737"/>
    </source>
</evidence>
<feature type="disulfide bond" evidence="24">
    <location>
        <begin position="1018"/>
        <end position="1045"/>
    </location>
</feature>
<dbReference type="GO" id="GO:0005509">
    <property type="term" value="F:calcium ion binding"/>
    <property type="evidence" value="ECO:0007669"/>
    <property type="project" value="InterPro"/>
</dbReference>
<keyword evidence="3" id="KW-1003">Cell membrane</keyword>
<keyword evidence="12" id="KW-0130">Cell adhesion</keyword>
<evidence type="ECO:0000256" key="25">
    <source>
        <dbReference type="SAM" id="Phobius"/>
    </source>
</evidence>
<evidence type="ECO:0000256" key="11">
    <source>
        <dbReference type="ARBA" id="ARBA00022837"/>
    </source>
</evidence>
<evidence type="ECO:0000256" key="20">
    <source>
        <dbReference type="ARBA" id="ARBA00042113"/>
    </source>
</evidence>
<dbReference type="CDD" id="cd00054">
    <property type="entry name" value="EGF_CA"/>
    <property type="match status" value="2"/>
</dbReference>
<dbReference type="Proteomes" id="UP000606274">
    <property type="component" value="Unassembled WGS sequence"/>
</dbReference>
<dbReference type="InterPro" id="IPR018378">
    <property type="entry name" value="C-type_lectin_CS"/>
</dbReference>
<dbReference type="InterPro" id="IPR000436">
    <property type="entry name" value="Sushi_SCR_CCP_dom"/>
</dbReference>
<dbReference type="SUPFAM" id="SSF57196">
    <property type="entry name" value="EGF/Laminin"/>
    <property type="match status" value="2"/>
</dbReference>
<comment type="caution">
    <text evidence="23">Lacks conserved residue(s) required for the propagation of feature annotation.</text>
</comment>
<dbReference type="Pfam" id="PF00008">
    <property type="entry name" value="EGF"/>
    <property type="match status" value="2"/>
</dbReference>
<feature type="disulfide bond" evidence="24">
    <location>
        <begin position="893"/>
        <end position="920"/>
    </location>
</feature>
<evidence type="ECO:0000259" key="27">
    <source>
        <dbReference type="PROSITE" id="PS50041"/>
    </source>
</evidence>
<dbReference type="InterPro" id="IPR001304">
    <property type="entry name" value="C-type_lectin-like"/>
</dbReference>
<feature type="domain" description="C-type lectin" evidence="27">
    <location>
        <begin position="26"/>
        <end position="145"/>
    </location>
</feature>
<feature type="disulfide bond" evidence="24">
    <location>
        <begin position="955"/>
        <end position="982"/>
    </location>
</feature>
<gene>
    <name evidence="29" type="ORF">HF521_011849</name>
</gene>
<comment type="function">
    <text evidence="22">Cell-surface glycoprotein having a role in immunoadhesion. Mediates in the adhesion of blood neutrophils in cytokine-activated endothelium through interaction with SELPLG/PSGL1. May have a role in capillary morphogenesis.</text>
</comment>
<feature type="domain" description="Sushi" evidence="28">
    <location>
        <begin position="178"/>
        <end position="240"/>
    </location>
</feature>
<evidence type="ECO:0000256" key="3">
    <source>
        <dbReference type="ARBA" id="ARBA00022475"/>
    </source>
</evidence>
<feature type="domain" description="Sushi" evidence="28">
    <location>
        <begin position="861"/>
        <end position="922"/>
    </location>
</feature>
<evidence type="ECO:0000256" key="21">
    <source>
        <dbReference type="ARBA" id="ARBA00043124"/>
    </source>
</evidence>
<keyword evidence="7" id="KW-0479">Metal-binding</keyword>
<evidence type="ECO:0000256" key="15">
    <source>
        <dbReference type="ARBA" id="ARBA00023157"/>
    </source>
</evidence>
<dbReference type="GO" id="GO:0005886">
    <property type="term" value="C:plasma membrane"/>
    <property type="evidence" value="ECO:0007669"/>
    <property type="project" value="UniProtKB-SubCell"/>
</dbReference>
<evidence type="ECO:0000256" key="9">
    <source>
        <dbReference type="ARBA" id="ARBA00022734"/>
    </source>
</evidence>
<dbReference type="SMART" id="SM00181">
    <property type="entry name" value="EGF"/>
    <property type="match status" value="2"/>
</dbReference>
<feature type="disulfide bond" evidence="24">
    <location>
        <begin position="457"/>
        <end position="484"/>
    </location>
</feature>
<dbReference type="GO" id="GO:0030246">
    <property type="term" value="F:carbohydrate binding"/>
    <property type="evidence" value="ECO:0007669"/>
    <property type="project" value="UniProtKB-KW"/>
</dbReference>
<dbReference type="SUPFAM" id="SSF57535">
    <property type="entry name" value="Complement control module/SCR domain"/>
    <property type="match status" value="14"/>
</dbReference>
<dbReference type="EMBL" id="JABFDY010000023">
    <property type="protein sequence ID" value="KAF7690045.1"/>
    <property type="molecule type" value="Genomic_DNA"/>
</dbReference>
<evidence type="ECO:0000256" key="4">
    <source>
        <dbReference type="ARBA" id="ARBA00022536"/>
    </source>
</evidence>
<feature type="disulfide bond" evidence="24">
    <location>
        <begin position="831"/>
        <end position="858"/>
    </location>
</feature>
<evidence type="ECO:0000256" key="5">
    <source>
        <dbReference type="ARBA" id="ARBA00022659"/>
    </source>
</evidence>
<evidence type="ECO:0000256" key="16">
    <source>
        <dbReference type="ARBA" id="ARBA00023180"/>
    </source>
</evidence>
<dbReference type="PROSITE" id="PS50041">
    <property type="entry name" value="C_TYPE_LECTIN_2"/>
    <property type="match status" value="2"/>
</dbReference>